<reference evidence="2 3" key="1">
    <citation type="submission" date="2016-11" db="EMBL/GenBank/DDBJ databases">
        <authorList>
            <person name="Jaros S."/>
            <person name="Januszkiewicz K."/>
            <person name="Wedrychowicz H."/>
        </authorList>
    </citation>
    <scope>NUCLEOTIDE SEQUENCE [LARGE SCALE GENOMIC DNA]</scope>
    <source>
        <strain evidence="2 3">DSM 27406</strain>
    </source>
</reference>
<evidence type="ECO:0000313" key="2">
    <source>
        <dbReference type="EMBL" id="SHL70760.1"/>
    </source>
</evidence>
<dbReference type="Pfam" id="PF10677">
    <property type="entry name" value="DUF2490"/>
    <property type="match status" value="1"/>
</dbReference>
<proteinExistence type="predicted"/>
<keyword evidence="1" id="KW-0732">Signal</keyword>
<dbReference type="AlphaFoldDB" id="A0A1M7CUA8"/>
<dbReference type="InterPro" id="IPR019619">
    <property type="entry name" value="DUF2490"/>
</dbReference>
<evidence type="ECO:0000313" key="3">
    <source>
        <dbReference type="Proteomes" id="UP000184420"/>
    </source>
</evidence>
<dbReference type="RefSeq" id="WP_073081222.1">
    <property type="nucleotide sequence ID" value="NZ_FRBL01000004.1"/>
</dbReference>
<dbReference type="OrthoDB" id="661329at2"/>
<accession>A0A1M7CUA8</accession>
<evidence type="ECO:0000256" key="1">
    <source>
        <dbReference type="SAM" id="SignalP"/>
    </source>
</evidence>
<feature type="signal peptide" evidence="1">
    <location>
        <begin position="1"/>
        <end position="26"/>
    </location>
</feature>
<dbReference type="Proteomes" id="UP000184420">
    <property type="component" value="Unassembled WGS sequence"/>
</dbReference>
<protein>
    <recommendedName>
        <fullName evidence="4">DUF2490 domain-containing protein</fullName>
    </recommendedName>
</protein>
<gene>
    <name evidence="2" type="ORF">SAMN05444266_104478</name>
</gene>
<keyword evidence="3" id="KW-1185">Reference proteome</keyword>
<dbReference type="EMBL" id="FRBL01000004">
    <property type="protein sequence ID" value="SHL70760.1"/>
    <property type="molecule type" value="Genomic_DNA"/>
</dbReference>
<organism evidence="2 3">
    <name type="scientific">Chitinophaga jiangningensis</name>
    <dbReference type="NCBI Taxonomy" id="1419482"/>
    <lineage>
        <taxon>Bacteria</taxon>
        <taxon>Pseudomonadati</taxon>
        <taxon>Bacteroidota</taxon>
        <taxon>Chitinophagia</taxon>
        <taxon>Chitinophagales</taxon>
        <taxon>Chitinophagaceae</taxon>
        <taxon>Chitinophaga</taxon>
    </lineage>
</organism>
<sequence length="266" mass="30962">MKVKYSTIHISSVAILLLLYATHASAQISPPGLGKANTAFWLALGLRQPLDTAGKITSLTYVGIGRTSNPTRDADPFHNQAILVLNQEFYHQYRKNREFSYALSYRRQNSYEEAYPYHSADPAFEQEFRLYGRYAMSTAIGRLKWKNTLRQEFRKFFMPDFKTGEENYQFRTRIKSQLSMPLSGANHPKLSGSAELLFSISKEHEPQQWTRFGYRETRFTVYYTTHPMHLPFTLDIGYMNDLLGTGHNLTDVHYLAIDIIWERKKH</sequence>
<feature type="chain" id="PRO_5012297032" description="DUF2490 domain-containing protein" evidence="1">
    <location>
        <begin position="27"/>
        <end position="266"/>
    </location>
</feature>
<evidence type="ECO:0008006" key="4">
    <source>
        <dbReference type="Google" id="ProtNLM"/>
    </source>
</evidence>
<name>A0A1M7CUA8_9BACT</name>